<dbReference type="AlphaFoldDB" id="A0A4Q7KEA6"/>
<dbReference type="EMBL" id="SGWQ01000017">
    <property type="protein sequence ID" value="RZS30370.1"/>
    <property type="molecule type" value="Genomic_DNA"/>
</dbReference>
<dbReference type="OrthoDB" id="4174829at2"/>
<gene>
    <name evidence="1" type="ORF">EV193_11767</name>
</gene>
<organism evidence="1 2">
    <name type="scientific">Herbihabitans rhizosphaerae</name>
    <dbReference type="NCBI Taxonomy" id="1872711"/>
    <lineage>
        <taxon>Bacteria</taxon>
        <taxon>Bacillati</taxon>
        <taxon>Actinomycetota</taxon>
        <taxon>Actinomycetes</taxon>
        <taxon>Pseudonocardiales</taxon>
        <taxon>Pseudonocardiaceae</taxon>
        <taxon>Herbihabitans</taxon>
    </lineage>
</organism>
<name>A0A4Q7KEA6_9PSEU</name>
<dbReference type="Proteomes" id="UP000294257">
    <property type="component" value="Unassembled WGS sequence"/>
</dbReference>
<evidence type="ECO:0000313" key="2">
    <source>
        <dbReference type="Proteomes" id="UP000294257"/>
    </source>
</evidence>
<keyword evidence="2" id="KW-1185">Reference proteome</keyword>
<dbReference type="RefSeq" id="WP_130348595.1">
    <property type="nucleotide sequence ID" value="NZ_SGWQ01000017.1"/>
</dbReference>
<accession>A0A4Q7KEA6</accession>
<evidence type="ECO:0000313" key="1">
    <source>
        <dbReference type="EMBL" id="RZS30370.1"/>
    </source>
</evidence>
<reference evidence="1 2" key="1">
    <citation type="submission" date="2019-02" db="EMBL/GenBank/DDBJ databases">
        <title>Genomic Encyclopedia of Type Strains, Phase IV (KMG-IV): sequencing the most valuable type-strain genomes for metagenomic binning, comparative biology and taxonomic classification.</title>
        <authorList>
            <person name="Goeker M."/>
        </authorList>
    </citation>
    <scope>NUCLEOTIDE SEQUENCE [LARGE SCALE GENOMIC DNA]</scope>
    <source>
        <strain evidence="1 2">DSM 101727</strain>
    </source>
</reference>
<protein>
    <submittedName>
        <fullName evidence="1">Uncharacterized protein</fullName>
    </submittedName>
</protein>
<sequence>MPERARAIVMEEAIQTAWESVQLLNRSESQEANHDHVLTVLEAAVNAYGRREIARGVILLIGSLLESVAEEGKSEPHEDDPLSMLYPALMRQIRIRFPGIPSETLPMIGATVTAALLGEDAVAWRDQFGEPDGMETFGLTCMLWLIADFFDSLKEPGFTDQLVRDFLN</sequence>
<comment type="caution">
    <text evidence="1">The sequence shown here is derived from an EMBL/GenBank/DDBJ whole genome shotgun (WGS) entry which is preliminary data.</text>
</comment>
<proteinExistence type="predicted"/>